<dbReference type="InterPro" id="IPR004358">
    <property type="entry name" value="Sig_transdc_His_kin-like_C"/>
</dbReference>
<dbReference type="InterPro" id="IPR003594">
    <property type="entry name" value="HATPase_dom"/>
</dbReference>
<organism evidence="5 6">
    <name type="scientific">Mesorhizobium hawassense</name>
    <dbReference type="NCBI Taxonomy" id="1209954"/>
    <lineage>
        <taxon>Bacteria</taxon>
        <taxon>Pseudomonadati</taxon>
        <taxon>Pseudomonadota</taxon>
        <taxon>Alphaproteobacteria</taxon>
        <taxon>Hyphomicrobiales</taxon>
        <taxon>Phyllobacteriaceae</taxon>
        <taxon>Mesorhizobium</taxon>
    </lineage>
</organism>
<feature type="domain" description="Histidine kinase" evidence="4">
    <location>
        <begin position="30"/>
        <end position="244"/>
    </location>
</feature>
<dbReference type="GO" id="GO:0005524">
    <property type="term" value="F:ATP binding"/>
    <property type="evidence" value="ECO:0007669"/>
    <property type="project" value="UniProtKB-KW"/>
</dbReference>
<dbReference type="Gene3D" id="3.30.565.10">
    <property type="entry name" value="Histidine kinase-like ATPase, C-terminal domain"/>
    <property type="match status" value="1"/>
</dbReference>
<proteinExistence type="predicted"/>
<dbReference type="PROSITE" id="PS50109">
    <property type="entry name" value="HIS_KIN"/>
    <property type="match status" value="1"/>
</dbReference>
<keyword evidence="5" id="KW-0067">ATP-binding</keyword>
<gene>
    <name evidence="5" type="ORF">DPM33_00735</name>
</gene>
<protein>
    <recommendedName>
        <fullName evidence="2">histidine kinase</fullName>
        <ecNumber evidence="2">2.7.13.3</ecNumber>
    </recommendedName>
</protein>
<evidence type="ECO:0000313" key="6">
    <source>
        <dbReference type="Proteomes" id="UP000251558"/>
    </source>
</evidence>
<dbReference type="Proteomes" id="UP000251558">
    <property type="component" value="Unassembled WGS sequence"/>
</dbReference>
<accession>A0A330HZL7</accession>
<dbReference type="Pfam" id="PF02518">
    <property type="entry name" value="HATPase_c"/>
    <property type="match status" value="1"/>
</dbReference>
<evidence type="ECO:0000256" key="3">
    <source>
        <dbReference type="SAM" id="MobiDB-lite"/>
    </source>
</evidence>
<dbReference type="EMBL" id="QMBP01000001">
    <property type="protein sequence ID" value="RAZ92464.1"/>
    <property type="molecule type" value="Genomic_DNA"/>
</dbReference>
<comment type="caution">
    <text evidence="5">The sequence shown here is derived from an EMBL/GenBank/DDBJ whole genome shotgun (WGS) entry which is preliminary data.</text>
</comment>
<reference evidence="5 6" key="2">
    <citation type="submission" date="2018-07" db="EMBL/GenBank/DDBJ databases">
        <title>Diversity of Mesorhizobium strains in Brazil.</title>
        <authorList>
            <person name="Helene L.C.F."/>
            <person name="Dall'Agnol R."/>
            <person name="Delamuta J.R.M."/>
            <person name="Hungria M."/>
        </authorList>
    </citation>
    <scope>NUCLEOTIDE SEQUENCE [LARGE SCALE GENOMIC DNA]</scope>
    <source>
        <strain evidence="5 6">AC99b</strain>
    </source>
</reference>
<evidence type="ECO:0000259" key="4">
    <source>
        <dbReference type="PROSITE" id="PS50109"/>
    </source>
</evidence>
<sequence>MSHSEPKEDVFDRPADRPPGAGPRQMSAAGIVHDLGNLIQVASSALNHLARDPNVSAAPDLGSVIAGAKTALERAGGLVRQTIGAAGGICSDIQQANVCDCLAEIETLIRSAWDAGIRLEVRVRPDLPLIRCDRIGLQNAVLNLLFNARDAMPDGGLISVEAAFVPERATVGQIVIRIQDNGIGMTGETMVRAFDPFFTTKGEGLGGVGLPMVKRFAEESGGSVALQSTLGAGTTVTLRFPAMR</sequence>
<dbReference type="PANTHER" id="PTHR43065:SF49">
    <property type="entry name" value="HISTIDINE KINASE"/>
    <property type="match status" value="1"/>
</dbReference>
<dbReference type="PRINTS" id="PR00344">
    <property type="entry name" value="BCTRLSENSOR"/>
</dbReference>
<dbReference type="PANTHER" id="PTHR43065">
    <property type="entry name" value="SENSOR HISTIDINE KINASE"/>
    <property type="match status" value="1"/>
</dbReference>
<dbReference type="InterPro" id="IPR005467">
    <property type="entry name" value="His_kinase_dom"/>
</dbReference>
<dbReference type="EC" id="2.7.13.3" evidence="2"/>
<keyword evidence="5" id="KW-0547">Nucleotide-binding</keyword>
<evidence type="ECO:0000256" key="1">
    <source>
        <dbReference type="ARBA" id="ARBA00000085"/>
    </source>
</evidence>
<feature type="compositionally biased region" description="Basic and acidic residues" evidence="3">
    <location>
        <begin position="1"/>
        <end position="16"/>
    </location>
</feature>
<name>A0A330HZL7_9HYPH</name>
<dbReference type="SMART" id="SM00387">
    <property type="entry name" value="HATPase_c"/>
    <property type="match status" value="1"/>
</dbReference>
<reference evidence="6" key="1">
    <citation type="submission" date="2018-06" db="EMBL/GenBank/DDBJ databases">
        <authorList>
            <person name="Helene L.C."/>
            <person name="Dall'Agnol R."/>
            <person name="Delamuta J.R."/>
            <person name="Hungria M."/>
        </authorList>
    </citation>
    <scope>NUCLEOTIDE SEQUENCE [LARGE SCALE GENOMIC DNA]</scope>
    <source>
        <strain evidence="6">AC99b</strain>
    </source>
</reference>
<evidence type="ECO:0000256" key="2">
    <source>
        <dbReference type="ARBA" id="ARBA00012438"/>
    </source>
</evidence>
<dbReference type="OrthoDB" id="9805722at2"/>
<dbReference type="GO" id="GO:0004673">
    <property type="term" value="F:protein histidine kinase activity"/>
    <property type="evidence" value="ECO:0007669"/>
    <property type="project" value="UniProtKB-EC"/>
</dbReference>
<dbReference type="AlphaFoldDB" id="A0A330HZL7"/>
<keyword evidence="6" id="KW-1185">Reference proteome</keyword>
<dbReference type="SUPFAM" id="SSF55874">
    <property type="entry name" value="ATPase domain of HSP90 chaperone/DNA topoisomerase II/histidine kinase"/>
    <property type="match status" value="1"/>
</dbReference>
<comment type="catalytic activity">
    <reaction evidence="1">
        <text>ATP + protein L-histidine = ADP + protein N-phospho-L-histidine.</text>
        <dbReference type="EC" id="2.7.13.3"/>
    </reaction>
</comment>
<evidence type="ECO:0000313" key="5">
    <source>
        <dbReference type="EMBL" id="RAZ92464.1"/>
    </source>
</evidence>
<feature type="region of interest" description="Disordered" evidence="3">
    <location>
        <begin position="1"/>
        <end position="27"/>
    </location>
</feature>
<dbReference type="InterPro" id="IPR036890">
    <property type="entry name" value="HATPase_C_sf"/>
</dbReference>